<proteinExistence type="predicted"/>
<reference evidence="1 2" key="1">
    <citation type="submission" date="2022-05" db="EMBL/GenBank/DDBJ databases">
        <authorList>
            <consortium name="Genoscope - CEA"/>
            <person name="William W."/>
        </authorList>
    </citation>
    <scope>NUCLEOTIDE SEQUENCE [LARGE SCALE GENOMIC DNA]</scope>
</reference>
<name>A0AAU9W8T9_9CNID</name>
<dbReference type="EMBL" id="CALNXJ010000010">
    <property type="protein sequence ID" value="CAH3106096.1"/>
    <property type="molecule type" value="Genomic_DNA"/>
</dbReference>
<evidence type="ECO:0008006" key="3">
    <source>
        <dbReference type="Google" id="ProtNLM"/>
    </source>
</evidence>
<gene>
    <name evidence="1" type="ORF">PMEA_00002155</name>
</gene>
<dbReference type="AlphaFoldDB" id="A0AAU9W8T9"/>
<evidence type="ECO:0000313" key="1">
    <source>
        <dbReference type="EMBL" id="CAH3106096.1"/>
    </source>
</evidence>
<protein>
    <recommendedName>
        <fullName evidence="3">LAGLIDADG endonuclease</fullName>
    </recommendedName>
</protein>
<dbReference type="Proteomes" id="UP001159428">
    <property type="component" value="Unassembled WGS sequence"/>
</dbReference>
<comment type="caution">
    <text evidence="1">The sequence shown here is derived from an EMBL/GenBank/DDBJ whole genome shotgun (WGS) entry which is preliminary data.</text>
</comment>
<keyword evidence="2" id="KW-1185">Reference proteome</keyword>
<accession>A0AAU9W8T9</accession>
<sequence length="108" mass="12618">MRRQMNEGVNSLRIRTLDSFSGIRTLEELTILFHSLIMSVFTNAIEVWACAYGGKYLSKIDKFCKRAWNYGYTRERSDVIQISDKQLWKKITATDTHCLTDLLPKKHT</sequence>
<organism evidence="1 2">
    <name type="scientific">Pocillopora meandrina</name>
    <dbReference type="NCBI Taxonomy" id="46732"/>
    <lineage>
        <taxon>Eukaryota</taxon>
        <taxon>Metazoa</taxon>
        <taxon>Cnidaria</taxon>
        <taxon>Anthozoa</taxon>
        <taxon>Hexacorallia</taxon>
        <taxon>Scleractinia</taxon>
        <taxon>Astrocoeniina</taxon>
        <taxon>Pocilloporidae</taxon>
        <taxon>Pocillopora</taxon>
    </lineage>
</organism>
<evidence type="ECO:0000313" key="2">
    <source>
        <dbReference type="Proteomes" id="UP001159428"/>
    </source>
</evidence>